<evidence type="ECO:0000313" key="1">
    <source>
        <dbReference type="EMBL" id="JAD54532.1"/>
    </source>
</evidence>
<reference evidence="1" key="2">
    <citation type="journal article" date="2015" name="Data Brief">
        <title>Shoot transcriptome of the giant reed, Arundo donax.</title>
        <authorList>
            <person name="Barrero R.A."/>
            <person name="Guerrero F.D."/>
            <person name="Moolhuijzen P."/>
            <person name="Goolsby J.A."/>
            <person name="Tidwell J."/>
            <person name="Bellgard S.E."/>
            <person name="Bellgard M.I."/>
        </authorList>
    </citation>
    <scope>NUCLEOTIDE SEQUENCE</scope>
    <source>
        <tissue evidence="1">Shoot tissue taken approximately 20 cm above the soil surface</tissue>
    </source>
</reference>
<proteinExistence type="predicted"/>
<sequence>MFASNSLRLGQHVSSLV</sequence>
<dbReference type="AlphaFoldDB" id="A0A0A9B5E9"/>
<protein>
    <submittedName>
        <fullName evidence="1">Uncharacterized protein</fullName>
    </submittedName>
</protein>
<reference evidence="1" key="1">
    <citation type="submission" date="2014-09" db="EMBL/GenBank/DDBJ databases">
        <authorList>
            <person name="Magalhaes I.L.F."/>
            <person name="Oliveira U."/>
            <person name="Santos F.R."/>
            <person name="Vidigal T.H.D.A."/>
            <person name="Brescovit A.D."/>
            <person name="Santos A.J."/>
        </authorList>
    </citation>
    <scope>NUCLEOTIDE SEQUENCE</scope>
    <source>
        <tissue evidence="1">Shoot tissue taken approximately 20 cm above the soil surface</tissue>
    </source>
</reference>
<name>A0A0A9B5E9_ARUDO</name>
<accession>A0A0A9B5E9</accession>
<dbReference type="EMBL" id="GBRH01243363">
    <property type="protein sequence ID" value="JAD54532.1"/>
    <property type="molecule type" value="Transcribed_RNA"/>
</dbReference>
<organism evidence="1">
    <name type="scientific">Arundo donax</name>
    <name type="common">Giant reed</name>
    <name type="synonym">Donax arundinaceus</name>
    <dbReference type="NCBI Taxonomy" id="35708"/>
    <lineage>
        <taxon>Eukaryota</taxon>
        <taxon>Viridiplantae</taxon>
        <taxon>Streptophyta</taxon>
        <taxon>Embryophyta</taxon>
        <taxon>Tracheophyta</taxon>
        <taxon>Spermatophyta</taxon>
        <taxon>Magnoliopsida</taxon>
        <taxon>Liliopsida</taxon>
        <taxon>Poales</taxon>
        <taxon>Poaceae</taxon>
        <taxon>PACMAD clade</taxon>
        <taxon>Arundinoideae</taxon>
        <taxon>Arundineae</taxon>
        <taxon>Arundo</taxon>
    </lineage>
</organism>